<name>A0A1F5VM96_9BACT</name>
<dbReference type="Pfam" id="PF04023">
    <property type="entry name" value="FeoA"/>
    <property type="match status" value="1"/>
</dbReference>
<evidence type="ECO:0000313" key="5">
    <source>
        <dbReference type="EMBL" id="OGF64544.1"/>
    </source>
</evidence>
<dbReference type="PANTHER" id="PTHR33238">
    <property type="entry name" value="IRON (METAL) DEPENDENT REPRESSOR, DTXR FAMILY"/>
    <property type="match status" value="1"/>
</dbReference>
<dbReference type="InterPro" id="IPR008988">
    <property type="entry name" value="Transcriptional_repressor_C"/>
</dbReference>
<dbReference type="InterPro" id="IPR036388">
    <property type="entry name" value="WH-like_DNA-bd_sf"/>
</dbReference>
<evidence type="ECO:0000313" key="6">
    <source>
        <dbReference type="Proteomes" id="UP000178943"/>
    </source>
</evidence>
<dbReference type="GO" id="GO:0003700">
    <property type="term" value="F:DNA-binding transcription factor activity"/>
    <property type="evidence" value="ECO:0007669"/>
    <property type="project" value="InterPro"/>
</dbReference>
<dbReference type="InterPro" id="IPR007167">
    <property type="entry name" value="Fe-transptr_FeoA-like"/>
</dbReference>
<reference evidence="5 6" key="1">
    <citation type="journal article" date="2016" name="Nat. Commun.">
        <title>Thousands of microbial genomes shed light on interconnected biogeochemical processes in an aquifer system.</title>
        <authorList>
            <person name="Anantharaman K."/>
            <person name="Brown C.T."/>
            <person name="Hug L.A."/>
            <person name="Sharon I."/>
            <person name="Castelle C.J."/>
            <person name="Probst A.J."/>
            <person name="Thomas B.C."/>
            <person name="Singh A."/>
            <person name="Wilkins M.J."/>
            <person name="Karaoz U."/>
            <person name="Brodie E.L."/>
            <person name="Williams K.H."/>
            <person name="Hubbard S.S."/>
            <person name="Banfield J.F."/>
        </authorList>
    </citation>
    <scope>NUCLEOTIDE SEQUENCE [LARGE SCALE GENOMIC DNA]</scope>
</reference>
<dbReference type="Gene3D" id="1.10.10.10">
    <property type="entry name" value="Winged helix-like DNA-binding domain superfamily/Winged helix DNA-binding domain"/>
    <property type="match status" value="1"/>
</dbReference>
<dbReference type="SUPFAM" id="SSF47979">
    <property type="entry name" value="Iron-dependent repressor protein, dimerization domain"/>
    <property type="match status" value="1"/>
</dbReference>
<organism evidence="5 6">
    <name type="scientific">Candidatus Fischerbacteria bacterium RBG_13_37_8</name>
    <dbReference type="NCBI Taxonomy" id="1817863"/>
    <lineage>
        <taxon>Bacteria</taxon>
        <taxon>Candidatus Fischeribacteriota</taxon>
    </lineage>
</organism>
<dbReference type="EMBL" id="MFGW01000136">
    <property type="protein sequence ID" value="OGF64544.1"/>
    <property type="molecule type" value="Genomic_DNA"/>
</dbReference>
<comment type="caution">
    <text evidence="5">The sequence shown here is derived from an EMBL/GenBank/DDBJ whole genome shotgun (WGS) entry which is preliminary data.</text>
</comment>
<keyword evidence="3" id="KW-0408">Iron</keyword>
<evidence type="ECO:0000256" key="2">
    <source>
        <dbReference type="ARBA" id="ARBA00011738"/>
    </source>
</evidence>
<dbReference type="STRING" id="1817863.A2Y62_06880"/>
<dbReference type="InterPro" id="IPR001367">
    <property type="entry name" value="Fe_dep_repressor"/>
</dbReference>
<proteinExistence type="predicted"/>
<feature type="domain" description="Ferrous iron transporter FeoA-like" evidence="4">
    <location>
        <begin position="150"/>
        <end position="220"/>
    </location>
</feature>
<dbReference type="InterPro" id="IPR022689">
    <property type="entry name" value="Iron_dep_repressor"/>
</dbReference>
<comment type="subcellular location">
    <subcellularLocation>
        <location evidence="1">Cytoplasm</location>
    </subcellularLocation>
</comment>
<dbReference type="GO" id="GO:0046914">
    <property type="term" value="F:transition metal ion binding"/>
    <property type="evidence" value="ECO:0007669"/>
    <property type="project" value="InterPro"/>
</dbReference>
<evidence type="ECO:0000256" key="3">
    <source>
        <dbReference type="ARBA" id="ARBA00023004"/>
    </source>
</evidence>
<dbReference type="GO" id="GO:0005737">
    <property type="term" value="C:cytoplasm"/>
    <property type="evidence" value="ECO:0007669"/>
    <property type="project" value="UniProtKB-SubCell"/>
</dbReference>
<dbReference type="InterPro" id="IPR038157">
    <property type="entry name" value="FeoA_core_dom"/>
</dbReference>
<protein>
    <recommendedName>
        <fullName evidence="4">Ferrous iron transporter FeoA-like domain-containing protein</fullName>
    </recommendedName>
</protein>
<gene>
    <name evidence="5" type="ORF">A2Y62_06880</name>
</gene>
<dbReference type="InterPro" id="IPR050536">
    <property type="entry name" value="DtxR_MntR_Metal-Reg"/>
</dbReference>
<dbReference type="GO" id="GO:0046983">
    <property type="term" value="F:protein dimerization activity"/>
    <property type="evidence" value="ECO:0007669"/>
    <property type="project" value="InterPro"/>
</dbReference>
<dbReference type="AlphaFoldDB" id="A0A1F5VM96"/>
<sequence length="223" mass="25149">MKIKKDQSVPRNIEEILEFIVKDELTNHCLLEKIIDYYGDKARSLLDKMLSRELITIDENILTLTDAGKKNATIIIRRHRLAECLLKDVFEIKETIMESSACEFEHILMPEVVESICTFLGHPNKCPHGKYIPPGNCCKQFKLVIQPLVKPLKELETAVDAAVVFITSEAKHSLARLGSLGILPGQTIRLIQKSPSFILKLDNTMLALDDSIAAQIYVKPLPE</sequence>
<dbReference type="Pfam" id="PF02742">
    <property type="entry name" value="Fe_dep_repr_C"/>
    <property type="match status" value="1"/>
</dbReference>
<dbReference type="InterPro" id="IPR036421">
    <property type="entry name" value="Fe_dep_repressor_sf"/>
</dbReference>
<evidence type="ECO:0000259" key="4">
    <source>
        <dbReference type="SMART" id="SM00899"/>
    </source>
</evidence>
<dbReference type="SUPFAM" id="SSF50037">
    <property type="entry name" value="C-terminal domain of transcriptional repressors"/>
    <property type="match status" value="1"/>
</dbReference>
<dbReference type="SMART" id="SM00899">
    <property type="entry name" value="FeoA"/>
    <property type="match status" value="1"/>
</dbReference>
<accession>A0A1F5VM96</accession>
<dbReference type="Gene3D" id="2.30.30.90">
    <property type="match status" value="1"/>
</dbReference>
<evidence type="ECO:0000256" key="1">
    <source>
        <dbReference type="ARBA" id="ARBA00004496"/>
    </source>
</evidence>
<dbReference type="Proteomes" id="UP000178943">
    <property type="component" value="Unassembled WGS sequence"/>
</dbReference>
<dbReference type="SMART" id="SM00529">
    <property type="entry name" value="HTH_DTXR"/>
    <property type="match status" value="1"/>
</dbReference>
<dbReference type="PANTHER" id="PTHR33238:SF11">
    <property type="entry name" value="TRANSCRIPTIONAL REGULATOR MNTR"/>
    <property type="match status" value="1"/>
</dbReference>
<comment type="subunit">
    <text evidence="2">Homodimer.</text>
</comment>